<dbReference type="InterPro" id="IPR000182">
    <property type="entry name" value="GNAT_dom"/>
</dbReference>
<dbReference type="PANTHER" id="PTHR42791">
    <property type="entry name" value="GNAT FAMILY ACETYLTRANSFERASE"/>
    <property type="match status" value="1"/>
</dbReference>
<dbReference type="Gene3D" id="3.40.630.30">
    <property type="match status" value="1"/>
</dbReference>
<feature type="domain" description="N-acetyltransferase" evidence="1">
    <location>
        <begin position="18"/>
        <end position="212"/>
    </location>
</feature>
<dbReference type="PANTHER" id="PTHR42791:SF4">
    <property type="entry name" value="ACETYLTRANSFERASE, GNAT FAMILY FAMILY (AFU_ORTHOLOGUE AFUA_4G09540)-RELATED"/>
    <property type="match status" value="1"/>
</dbReference>
<proteinExistence type="predicted"/>
<evidence type="ECO:0000313" key="2">
    <source>
        <dbReference type="EMBL" id="PST84155.1"/>
    </source>
</evidence>
<dbReference type="InterPro" id="IPR052523">
    <property type="entry name" value="Trichothecene_AcTrans"/>
</dbReference>
<dbReference type="PROSITE" id="PS51186">
    <property type="entry name" value="GNAT"/>
    <property type="match status" value="1"/>
</dbReference>
<dbReference type="Proteomes" id="UP000240912">
    <property type="component" value="Unassembled WGS sequence"/>
</dbReference>
<organism evidence="2 3">
    <name type="scientific">Pedobacter yulinensis</name>
    <dbReference type="NCBI Taxonomy" id="2126353"/>
    <lineage>
        <taxon>Bacteria</taxon>
        <taxon>Pseudomonadati</taxon>
        <taxon>Bacteroidota</taxon>
        <taxon>Sphingobacteriia</taxon>
        <taxon>Sphingobacteriales</taxon>
        <taxon>Sphingobacteriaceae</taxon>
        <taxon>Pedobacter</taxon>
    </lineage>
</organism>
<gene>
    <name evidence="2" type="ORF">C7T94_05345</name>
</gene>
<reference evidence="2 3" key="1">
    <citation type="submission" date="2018-03" db="EMBL/GenBank/DDBJ databases">
        <authorList>
            <person name="Keele B.F."/>
        </authorList>
    </citation>
    <scope>NUCLEOTIDE SEQUENCE [LARGE SCALE GENOMIC DNA]</scope>
    <source>
        <strain evidence="2 3">YL28-9</strain>
    </source>
</reference>
<dbReference type="Pfam" id="PF00583">
    <property type="entry name" value="Acetyltransf_1"/>
    <property type="match status" value="1"/>
</dbReference>
<name>A0A2T3HNX5_9SPHI</name>
<protein>
    <recommendedName>
        <fullName evidence="1">N-acetyltransferase domain-containing protein</fullName>
    </recommendedName>
</protein>
<sequence>MHLNNSGAAPALQAQQDVLISELSETDLDGAVELVTLSMSGNPVPQAVFGREDASGLQKQRLLFEKALTMTHTRVFAAKAGVQLLGIMCYVSSDHCQLRPMPLLRMLPRLWAVLGKSLWGVLRWQLNWKRHDHKRPHVHFGPLAVHPEHQGQGVGSALLECFCREMDRTGQTAYLETDKEMNLALYKRFGFAVVAEGSLLGVQNWFMLRPPVTNANQ</sequence>
<dbReference type="EMBL" id="PYLS01000004">
    <property type="protein sequence ID" value="PST84155.1"/>
    <property type="molecule type" value="Genomic_DNA"/>
</dbReference>
<dbReference type="GO" id="GO:0016747">
    <property type="term" value="F:acyltransferase activity, transferring groups other than amino-acyl groups"/>
    <property type="evidence" value="ECO:0007669"/>
    <property type="project" value="InterPro"/>
</dbReference>
<evidence type="ECO:0000313" key="3">
    <source>
        <dbReference type="Proteomes" id="UP000240912"/>
    </source>
</evidence>
<dbReference type="CDD" id="cd04301">
    <property type="entry name" value="NAT_SF"/>
    <property type="match status" value="1"/>
</dbReference>
<dbReference type="SUPFAM" id="SSF55729">
    <property type="entry name" value="Acyl-CoA N-acyltransferases (Nat)"/>
    <property type="match status" value="1"/>
</dbReference>
<dbReference type="RefSeq" id="WP_107214253.1">
    <property type="nucleotide sequence ID" value="NZ_KZ686268.1"/>
</dbReference>
<comment type="caution">
    <text evidence="2">The sequence shown here is derived from an EMBL/GenBank/DDBJ whole genome shotgun (WGS) entry which is preliminary data.</text>
</comment>
<dbReference type="InterPro" id="IPR016181">
    <property type="entry name" value="Acyl_CoA_acyltransferase"/>
</dbReference>
<accession>A0A2T3HNX5</accession>
<dbReference type="OrthoDB" id="9789605at2"/>
<evidence type="ECO:0000259" key="1">
    <source>
        <dbReference type="PROSITE" id="PS51186"/>
    </source>
</evidence>
<dbReference type="AlphaFoldDB" id="A0A2T3HNX5"/>
<keyword evidence="3" id="KW-1185">Reference proteome</keyword>